<name>A0AAV3T5W9_9EURY</name>
<reference evidence="13 14" key="1">
    <citation type="journal article" date="2019" name="Int. J. Syst. Evol. Microbiol.">
        <title>The Global Catalogue of Microorganisms (GCM) 10K type strain sequencing project: providing services to taxonomists for standard genome sequencing and annotation.</title>
        <authorList>
            <consortium name="The Broad Institute Genomics Platform"/>
            <consortium name="The Broad Institute Genome Sequencing Center for Infectious Disease"/>
            <person name="Wu L."/>
            <person name="Ma J."/>
        </authorList>
    </citation>
    <scope>NUCLEOTIDE SEQUENCE [LARGE SCALE GENOMIC DNA]</scope>
    <source>
        <strain evidence="13 14">JCM 16328</strain>
    </source>
</reference>
<feature type="binding site" evidence="11">
    <location>
        <position position="167"/>
    </location>
    <ligand>
        <name>Zn(2+)</name>
        <dbReference type="ChEBI" id="CHEBI:29105"/>
        <note>catalytic</note>
    </ligand>
</feature>
<evidence type="ECO:0000259" key="12">
    <source>
        <dbReference type="Pfam" id="PF01435"/>
    </source>
</evidence>
<keyword evidence="6 11" id="KW-0378">Hydrolase</keyword>
<keyword evidence="9 11" id="KW-0482">Metalloprotease</keyword>
<evidence type="ECO:0000256" key="4">
    <source>
        <dbReference type="ARBA" id="ARBA00022692"/>
    </source>
</evidence>
<dbReference type="GO" id="GO:0006508">
    <property type="term" value="P:proteolysis"/>
    <property type="evidence" value="ECO:0007669"/>
    <property type="project" value="UniProtKB-KW"/>
</dbReference>
<keyword evidence="4 11" id="KW-0812">Transmembrane</keyword>
<feature type="transmembrane region" description="Helical" evidence="11">
    <location>
        <begin position="40"/>
        <end position="60"/>
    </location>
</feature>
<evidence type="ECO:0000256" key="5">
    <source>
        <dbReference type="ARBA" id="ARBA00022723"/>
    </source>
</evidence>
<dbReference type="GO" id="GO:0005886">
    <property type="term" value="C:plasma membrane"/>
    <property type="evidence" value="ECO:0007669"/>
    <property type="project" value="UniProtKB-SubCell"/>
</dbReference>
<dbReference type="AlphaFoldDB" id="A0AAV3T5W9"/>
<protein>
    <recommendedName>
        <fullName evidence="11">Protease HtpX homolog</fullName>
        <ecNumber evidence="11">3.4.24.-</ecNumber>
    </recommendedName>
</protein>
<feature type="active site" evidence="11">
    <location>
        <position position="168"/>
    </location>
</feature>
<evidence type="ECO:0000256" key="8">
    <source>
        <dbReference type="ARBA" id="ARBA00022989"/>
    </source>
</evidence>
<feature type="transmembrane region" description="Helical" evidence="11">
    <location>
        <begin position="66"/>
        <end position="85"/>
    </location>
</feature>
<accession>A0AAV3T5W9</accession>
<feature type="binding site" evidence="11">
    <location>
        <position position="171"/>
    </location>
    <ligand>
        <name>Zn(2+)</name>
        <dbReference type="ChEBI" id="CHEBI:29105"/>
        <note>catalytic</note>
    </ligand>
</feature>
<dbReference type="EC" id="3.4.24.-" evidence="11"/>
<comment type="caution">
    <text evidence="13">The sequence shown here is derived from an EMBL/GenBank/DDBJ whole genome shotgun (WGS) entry which is preliminary data.</text>
</comment>
<evidence type="ECO:0000313" key="13">
    <source>
        <dbReference type="EMBL" id="GAA0661959.1"/>
    </source>
</evidence>
<feature type="binding site" evidence="11">
    <location>
        <position position="235"/>
    </location>
    <ligand>
        <name>Zn(2+)</name>
        <dbReference type="ChEBI" id="CHEBI:29105"/>
        <note>catalytic</note>
    </ligand>
</feature>
<dbReference type="GO" id="GO:0008270">
    <property type="term" value="F:zinc ion binding"/>
    <property type="evidence" value="ECO:0007669"/>
    <property type="project" value="UniProtKB-UniRule"/>
</dbReference>
<dbReference type="InterPro" id="IPR050083">
    <property type="entry name" value="HtpX_protease"/>
</dbReference>
<keyword evidence="14" id="KW-1185">Reference proteome</keyword>
<dbReference type="InterPro" id="IPR022919">
    <property type="entry name" value="Pept_M48_protease_HtpX"/>
</dbReference>
<evidence type="ECO:0000256" key="2">
    <source>
        <dbReference type="ARBA" id="ARBA00022475"/>
    </source>
</evidence>
<evidence type="ECO:0000256" key="7">
    <source>
        <dbReference type="ARBA" id="ARBA00022833"/>
    </source>
</evidence>
<dbReference type="EMBL" id="BAAADV010000001">
    <property type="protein sequence ID" value="GAA0661959.1"/>
    <property type="molecule type" value="Genomic_DNA"/>
</dbReference>
<evidence type="ECO:0000313" key="14">
    <source>
        <dbReference type="Proteomes" id="UP001500420"/>
    </source>
</evidence>
<dbReference type="Proteomes" id="UP001500420">
    <property type="component" value="Unassembled WGS sequence"/>
</dbReference>
<dbReference type="Gene3D" id="3.30.2010.10">
    <property type="entry name" value="Metalloproteases ('zincins'), catalytic domain"/>
    <property type="match status" value="1"/>
</dbReference>
<evidence type="ECO:0000256" key="10">
    <source>
        <dbReference type="ARBA" id="ARBA00023136"/>
    </source>
</evidence>
<keyword evidence="7 11" id="KW-0862">Zinc</keyword>
<sequence length="306" mass="33260">MLGADAAAVGRQHDPLSVAVARFIRAERERSRMRHLGLKVRMAIVSTILFAFFAFAAGVATIVFNLPLAAVLVLAVAFAGFQYLVGTKMALWSVGAEEMPEDEYREIHYAVEDMSKEMGIKKPRLMVAQMGVPNAFATGRKGKGTVVVSTELIRLLDQDELEGVLAHELAHIANRDVVTMTLGQSIAAIVGIAVQWLVIATGDNEIADFVLGWIAGMLTQMFVMIFVLAISRYREYVADSDAAGVVGSGEPLARALEKIQRGAQGRESNIDDSVSALCIFGDGGGMKKLFSTHPSTEERIRRLRSY</sequence>
<feature type="domain" description="Peptidase M48" evidence="12">
    <location>
        <begin position="104"/>
        <end position="305"/>
    </location>
</feature>
<dbReference type="GO" id="GO:0004222">
    <property type="term" value="F:metalloendopeptidase activity"/>
    <property type="evidence" value="ECO:0007669"/>
    <property type="project" value="UniProtKB-UniRule"/>
</dbReference>
<evidence type="ECO:0000256" key="3">
    <source>
        <dbReference type="ARBA" id="ARBA00022670"/>
    </source>
</evidence>
<keyword evidence="3 11" id="KW-0645">Protease</keyword>
<comment type="similarity">
    <text evidence="1 11">Belongs to the peptidase M48B family.</text>
</comment>
<dbReference type="HAMAP" id="MF_00188">
    <property type="entry name" value="Pept_M48_protease_HtpX"/>
    <property type="match status" value="1"/>
</dbReference>
<evidence type="ECO:0000256" key="9">
    <source>
        <dbReference type="ARBA" id="ARBA00023049"/>
    </source>
</evidence>
<dbReference type="Pfam" id="PF01435">
    <property type="entry name" value="Peptidase_M48"/>
    <property type="match status" value="1"/>
</dbReference>
<comment type="subcellular location">
    <subcellularLocation>
        <location evidence="11">Cell membrane</location>
        <topology evidence="11">Multi-pass membrane protein</topology>
    </subcellularLocation>
</comment>
<proteinExistence type="inferred from homology"/>
<evidence type="ECO:0000256" key="1">
    <source>
        <dbReference type="ARBA" id="ARBA00009779"/>
    </source>
</evidence>
<dbReference type="PANTHER" id="PTHR43221">
    <property type="entry name" value="PROTEASE HTPX"/>
    <property type="match status" value="1"/>
</dbReference>
<evidence type="ECO:0000256" key="6">
    <source>
        <dbReference type="ARBA" id="ARBA00022801"/>
    </source>
</evidence>
<keyword evidence="10 11" id="KW-0472">Membrane</keyword>
<comment type="cofactor">
    <cofactor evidence="11">
        <name>Zn(2+)</name>
        <dbReference type="ChEBI" id="CHEBI:29105"/>
    </cofactor>
    <text evidence="11">Binds 1 zinc ion per subunit.</text>
</comment>
<organism evidence="13 14">
    <name type="scientific">Natronoarchaeum mannanilyticum</name>
    <dbReference type="NCBI Taxonomy" id="926360"/>
    <lineage>
        <taxon>Archaea</taxon>
        <taxon>Methanobacteriati</taxon>
        <taxon>Methanobacteriota</taxon>
        <taxon>Stenosarchaea group</taxon>
        <taxon>Halobacteria</taxon>
        <taxon>Halobacteriales</taxon>
        <taxon>Natronoarchaeaceae</taxon>
    </lineage>
</organism>
<feature type="transmembrane region" description="Helical" evidence="11">
    <location>
        <begin position="210"/>
        <end position="230"/>
    </location>
</feature>
<evidence type="ECO:0000256" key="11">
    <source>
        <dbReference type="HAMAP-Rule" id="MF_00188"/>
    </source>
</evidence>
<gene>
    <name evidence="11" type="primary">htpX</name>
    <name evidence="13" type="ORF">GCM10009020_02860</name>
</gene>
<keyword evidence="2 11" id="KW-1003">Cell membrane</keyword>
<keyword evidence="8 11" id="KW-1133">Transmembrane helix</keyword>
<feature type="transmembrane region" description="Helical" evidence="11">
    <location>
        <begin position="177"/>
        <end position="198"/>
    </location>
</feature>
<keyword evidence="5 11" id="KW-0479">Metal-binding</keyword>
<dbReference type="PANTHER" id="PTHR43221:SF2">
    <property type="entry name" value="PROTEASE HTPX HOMOLOG"/>
    <property type="match status" value="1"/>
</dbReference>
<dbReference type="InterPro" id="IPR001915">
    <property type="entry name" value="Peptidase_M48"/>
</dbReference>